<dbReference type="Pfam" id="PF00908">
    <property type="entry name" value="dTDP_sugar_isom"/>
    <property type="match status" value="1"/>
</dbReference>
<sequence>MPQQISEIEELAVSGTYLLKPRLFPDDRGMFLVPFTQPEFKAATGRPLEIAQVNTSLTRRGVIRGLHVVSLPGQGRYFNCAHGAIQHIVVDTRVGSPTFGRYTSVELSAENRFALFVSEGLAAGFTSITDDATVWYMCTSLYEPNDTVIINPMDGDLDLPWPGDDFVLSDQDRTAPTLKEAAELELLPSYADCRARYAELGGDRTSAVRS</sequence>
<evidence type="ECO:0000256" key="1">
    <source>
        <dbReference type="ARBA" id="ARBA00010154"/>
    </source>
</evidence>
<protein>
    <submittedName>
        <fullName evidence="4">dTDP-4-dehydrorhamnose 3,5-epimerase</fullName>
    </submittedName>
</protein>
<proteinExistence type="inferred from homology"/>
<dbReference type="EMBL" id="PYGA01000001">
    <property type="protein sequence ID" value="PSL00536.1"/>
    <property type="molecule type" value="Genomic_DNA"/>
</dbReference>
<dbReference type="GO" id="GO:0008830">
    <property type="term" value="F:dTDP-4-dehydrorhamnose 3,5-epimerase activity"/>
    <property type="evidence" value="ECO:0007669"/>
    <property type="project" value="InterPro"/>
</dbReference>
<dbReference type="InterPro" id="IPR000888">
    <property type="entry name" value="RmlC-like"/>
</dbReference>
<comment type="similarity">
    <text evidence="1">Belongs to the dTDP-4-dehydrorhamnose 3,5-epimerase family.</text>
</comment>
<gene>
    <name evidence="4" type="ORF">CLV63_10110</name>
</gene>
<reference evidence="4 5" key="1">
    <citation type="submission" date="2018-03" db="EMBL/GenBank/DDBJ databases">
        <title>Genomic Encyclopedia of Archaeal and Bacterial Type Strains, Phase II (KMG-II): from individual species to whole genera.</title>
        <authorList>
            <person name="Goeker M."/>
        </authorList>
    </citation>
    <scope>NUCLEOTIDE SEQUENCE [LARGE SCALE GENOMIC DNA]</scope>
    <source>
        <strain evidence="4 5">DSM 45312</strain>
    </source>
</reference>
<dbReference type="SUPFAM" id="SSF51182">
    <property type="entry name" value="RmlC-like cupins"/>
    <property type="match status" value="1"/>
</dbReference>
<evidence type="ECO:0000313" key="4">
    <source>
        <dbReference type="EMBL" id="PSL00536.1"/>
    </source>
</evidence>
<organism evidence="4 5">
    <name type="scientific">Murinocardiopsis flavida</name>
    <dbReference type="NCBI Taxonomy" id="645275"/>
    <lineage>
        <taxon>Bacteria</taxon>
        <taxon>Bacillati</taxon>
        <taxon>Actinomycetota</taxon>
        <taxon>Actinomycetes</taxon>
        <taxon>Streptosporangiales</taxon>
        <taxon>Nocardiopsidaceae</taxon>
        <taxon>Murinocardiopsis</taxon>
    </lineage>
</organism>
<dbReference type="RefSeq" id="WP_106580754.1">
    <property type="nucleotide sequence ID" value="NZ_PYGA01000001.1"/>
</dbReference>
<keyword evidence="5" id="KW-1185">Reference proteome</keyword>
<feature type="active site" description="Proton acceptor" evidence="2">
    <location>
        <position position="67"/>
    </location>
</feature>
<comment type="caution">
    <text evidence="4">The sequence shown here is derived from an EMBL/GenBank/DDBJ whole genome shotgun (WGS) entry which is preliminary data.</text>
</comment>
<evidence type="ECO:0000256" key="3">
    <source>
        <dbReference type="PIRSR" id="PIRSR600888-3"/>
    </source>
</evidence>
<accession>A0A2P8DTI9</accession>
<dbReference type="Gene3D" id="2.60.120.10">
    <property type="entry name" value="Jelly Rolls"/>
    <property type="match status" value="1"/>
</dbReference>
<dbReference type="CDD" id="cd00438">
    <property type="entry name" value="cupin_RmlC"/>
    <property type="match status" value="1"/>
</dbReference>
<dbReference type="OrthoDB" id="9800680at2"/>
<dbReference type="PANTHER" id="PTHR21047">
    <property type="entry name" value="DTDP-6-DEOXY-D-GLUCOSE-3,5 EPIMERASE"/>
    <property type="match status" value="1"/>
</dbReference>
<dbReference type="GO" id="GO:0005829">
    <property type="term" value="C:cytosol"/>
    <property type="evidence" value="ECO:0007669"/>
    <property type="project" value="TreeGrafter"/>
</dbReference>
<dbReference type="Proteomes" id="UP000240542">
    <property type="component" value="Unassembled WGS sequence"/>
</dbReference>
<dbReference type="GO" id="GO:0000271">
    <property type="term" value="P:polysaccharide biosynthetic process"/>
    <property type="evidence" value="ECO:0007669"/>
    <property type="project" value="TreeGrafter"/>
</dbReference>
<dbReference type="PANTHER" id="PTHR21047:SF2">
    <property type="entry name" value="THYMIDINE DIPHOSPHO-4-KETO-RHAMNOSE 3,5-EPIMERASE"/>
    <property type="match status" value="1"/>
</dbReference>
<evidence type="ECO:0000256" key="2">
    <source>
        <dbReference type="PIRSR" id="PIRSR600888-1"/>
    </source>
</evidence>
<name>A0A2P8DTI9_9ACTN</name>
<feature type="active site" description="Proton donor" evidence="2">
    <location>
        <position position="136"/>
    </location>
</feature>
<dbReference type="InterPro" id="IPR014710">
    <property type="entry name" value="RmlC-like_jellyroll"/>
</dbReference>
<dbReference type="AlphaFoldDB" id="A0A2P8DTI9"/>
<feature type="site" description="Participates in a stacking interaction with the thymidine ring of dTDP-4-oxo-6-deoxyglucose" evidence="3">
    <location>
        <position position="142"/>
    </location>
</feature>
<dbReference type="InterPro" id="IPR011051">
    <property type="entry name" value="RmlC_Cupin_sf"/>
</dbReference>
<evidence type="ECO:0000313" key="5">
    <source>
        <dbReference type="Proteomes" id="UP000240542"/>
    </source>
</evidence>